<proteinExistence type="predicted"/>
<dbReference type="Proteomes" id="UP000005039">
    <property type="component" value="Unassembled WGS sequence"/>
</dbReference>
<dbReference type="AlphaFoldDB" id="I0R6T1"/>
<keyword evidence="2" id="KW-0472">Membrane</keyword>
<dbReference type="PATRIC" id="fig|1095750.3.peg.1828"/>
<evidence type="ECO:0000259" key="3">
    <source>
        <dbReference type="Pfam" id="PF02638"/>
    </source>
</evidence>
<reference evidence="4 5" key="1">
    <citation type="submission" date="2012-03" db="EMBL/GenBank/DDBJ databases">
        <authorList>
            <person name="Durkin A.S."/>
            <person name="McCorrison J."/>
            <person name="Torralba M."/>
            <person name="Gillis M."/>
            <person name="Methe B."/>
            <person name="Sutton G."/>
            <person name="Nelson K.E."/>
        </authorList>
    </citation>
    <scope>NUCLEOTIDE SEQUENCE [LARGE SCALE GENOMIC DNA]</scope>
    <source>
        <strain evidence="4 5">F0468</strain>
    </source>
</reference>
<keyword evidence="2" id="KW-0812">Transmembrane</keyword>
<organism evidence="4 5">
    <name type="scientific">Lachnoanaerobaculum saburreum F0468</name>
    <dbReference type="NCBI Taxonomy" id="1095750"/>
    <lineage>
        <taxon>Bacteria</taxon>
        <taxon>Bacillati</taxon>
        <taxon>Bacillota</taxon>
        <taxon>Clostridia</taxon>
        <taxon>Lachnospirales</taxon>
        <taxon>Lachnospiraceae</taxon>
        <taxon>Lachnoanaerobaculum</taxon>
    </lineage>
</organism>
<keyword evidence="5" id="KW-1185">Reference proteome</keyword>
<dbReference type="Pfam" id="PF02638">
    <property type="entry name" value="GHL10"/>
    <property type="match status" value="1"/>
</dbReference>
<evidence type="ECO:0000256" key="1">
    <source>
        <dbReference type="ARBA" id="ARBA00022729"/>
    </source>
</evidence>
<protein>
    <recommendedName>
        <fullName evidence="3">Glycosyl hydrolase-like 10 domain-containing protein</fullName>
    </recommendedName>
</protein>
<evidence type="ECO:0000313" key="4">
    <source>
        <dbReference type="EMBL" id="EIC95389.1"/>
    </source>
</evidence>
<sequence length="448" mass="51341">MVFYLGYSMIVSNFIILKKKEIENEINMKKTWFGEFIGKLIAVLLIMNTLASLQVYAAVTPVRRNDTVKSTVVEQKELRGVWFSYIDWSEMPSDVESFKKRADQVMTDIKNRGMNAIFCHVYSHSDSYGQKLKSFPLSKFMVTKDSAPDFDPLEYMIESAHKQGLSFHAWVNPYRVTNSMMRDIPDGSIVKQWMADPSKQRNVLLHEGNYYLNPSSAEVRNYLVNSISEICKNYAVDGVQFDDYFYPSLNDNDPAKRFDKAEYDASGSSLGITQWRRENVSMLVKDVYKAVHDARPQAVFGISPVALLSNLRSDKSYFVDIDTWMASNEYIDYIMPQLYHGFEAKTRLGILAPHSYINCLNSWVDLKRKSSSNVKLYIGLGLYRAGKDIKDGNAVSEWLRYNDILLRQVKAARETGEVSGFGIFAYQNFREAPAALELDNLQTVFTNQ</sequence>
<dbReference type="InterPro" id="IPR052177">
    <property type="entry name" value="Divisome_Glycosyl_Hydrolase"/>
</dbReference>
<dbReference type="eggNOG" id="COG1649">
    <property type="taxonomic scope" value="Bacteria"/>
</dbReference>
<name>I0R6T1_9FIRM</name>
<feature type="transmembrane region" description="Helical" evidence="2">
    <location>
        <begin position="36"/>
        <end position="59"/>
    </location>
</feature>
<comment type="caution">
    <text evidence="4">The sequence shown here is derived from an EMBL/GenBank/DDBJ whole genome shotgun (WGS) entry which is preliminary data.</text>
</comment>
<dbReference type="PANTHER" id="PTHR43405">
    <property type="entry name" value="GLYCOSYL HYDROLASE DIGH"/>
    <property type="match status" value="1"/>
</dbReference>
<dbReference type="InterPro" id="IPR003790">
    <property type="entry name" value="GHL10"/>
</dbReference>
<feature type="domain" description="Glycosyl hydrolase-like 10" evidence="3">
    <location>
        <begin position="77"/>
        <end position="389"/>
    </location>
</feature>
<evidence type="ECO:0000313" key="5">
    <source>
        <dbReference type="Proteomes" id="UP000005039"/>
    </source>
</evidence>
<dbReference type="EMBL" id="AJGH01000085">
    <property type="protein sequence ID" value="EIC95389.1"/>
    <property type="molecule type" value="Genomic_DNA"/>
</dbReference>
<keyword evidence="2" id="KW-1133">Transmembrane helix</keyword>
<accession>I0R6T1</accession>
<dbReference type="InterPro" id="IPR017853">
    <property type="entry name" value="GH"/>
</dbReference>
<dbReference type="Gene3D" id="3.20.20.80">
    <property type="entry name" value="Glycosidases"/>
    <property type="match status" value="1"/>
</dbReference>
<gene>
    <name evidence="4" type="ORF">HMPREF9970_2346</name>
</gene>
<keyword evidence="1" id="KW-0732">Signal</keyword>
<dbReference type="SUPFAM" id="SSF51445">
    <property type="entry name" value="(Trans)glycosidases"/>
    <property type="match status" value="1"/>
</dbReference>
<evidence type="ECO:0000256" key="2">
    <source>
        <dbReference type="SAM" id="Phobius"/>
    </source>
</evidence>
<dbReference type="PANTHER" id="PTHR43405:SF1">
    <property type="entry name" value="GLYCOSYL HYDROLASE DIGH"/>
    <property type="match status" value="1"/>
</dbReference>